<keyword evidence="4" id="KW-1003">Cell membrane</keyword>
<feature type="transmembrane region" description="Helical" evidence="9">
    <location>
        <begin position="344"/>
        <end position="361"/>
    </location>
</feature>
<evidence type="ECO:0000256" key="5">
    <source>
        <dbReference type="ARBA" id="ARBA00022692"/>
    </source>
</evidence>
<comment type="subcellular location">
    <subcellularLocation>
        <location evidence="2">Cell membrane</location>
        <topology evidence="2">Multi-pass membrane protein</topology>
    </subcellularLocation>
</comment>
<dbReference type="GO" id="GO:0015920">
    <property type="term" value="P:lipopolysaccharide transport"/>
    <property type="evidence" value="ECO:0007669"/>
    <property type="project" value="TreeGrafter"/>
</dbReference>
<comment type="subunit">
    <text evidence="8">Component of the lipopolysaccharide transport and assembly complex. The LptBFG transporter is composed of two ATP-binding proteins (LptB) and two transmembrane proteins (LptF and LptG).</text>
</comment>
<feature type="transmembrane region" description="Helical" evidence="9">
    <location>
        <begin position="65"/>
        <end position="87"/>
    </location>
</feature>
<dbReference type="PANTHER" id="PTHR33529">
    <property type="entry name" value="SLR0882 PROTEIN-RELATED"/>
    <property type="match status" value="1"/>
</dbReference>
<dbReference type="GO" id="GO:0043190">
    <property type="term" value="C:ATP-binding cassette (ABC) transporter complex"/>
    <property type="evidence" value="ECO:0007669"/>
    <property type="project" value="InterPro"/>
</dbReference>
<evidence type="ECO:0000256" key="2">
    <source>
        <dbReference type="ARBA" id="ARBA00004651"/>
    </source>
</evidence>
<keyword evidence="6 9" id="KW-1133">Transmembrane helix</keyword>
<dbReference type="PANTHER" id="PTHR33529:SF2">
    <property type="entry name" value="LIPOPOLYSACCHARIDE EXPORT SYSTEM PERMEASE PROTEIN LPTG"/>
    <property type="match status" value="1"/>
</dbReference>
<feature type="transmembrane region" description="Helical" evidence="9">
    <location>
        <begin position="314"/>
        <end position="332"/>
    </location>
</feature>
<dbReference type="Pfam" id="PF03739">
    <property type="entry name" value="LptF_LptG"/>
    <property type="match status" value="1"/>
</dbReference>
<keyword evidence="7 9" id="KW-0472">Membrane</keyword>
<evidence type="ECO:0000256" key="6">
    <source>
        <dbReference type="ARBA" id="ARBA00022989"/>
    </source>
</evidence>
<gene>
    <name evidence="10" type="ORF">HNQ58_000369</name>
</gene>
<organism evidence="10 11">
    <name type="scientific">Rehaibacterium terrae</name>
    <dbReference type="NCBI Taxonomy" id="1341696"/>
    <lineage>
        <taxon>Bacteria</taxon>
        <taxon>Pseudomonadati</taxon>
        <taxon>Pseudomonadota</taxon>
        <taxon>Gammaproteobacteria</taxon>
        <taxon>Lysobacterales</taxon>
        <taxon>Lysobacteraceae</taxon>
        <taxon>Rehaibacterium</taxon>
    </lineage>
</organism>
<dbReference type="Proteomes" id="UP000519004">
    <property type="component" value="Unassembled WGS sequence"/>
</dbReference>
<dbReference type="InterPro" id="IPR030923">
    <property type="entry name" value="LptG"/>
</dbReference>
<evidence type="ECO:0000256" key="1">
    <source>
        <dbReference type="ARBA" id="ARBA00002265"/>
    </source>
</evidence>
<evidence type="ECO:0000313" key="10">
    <source>
        <dbReference type="EMBL" id="MBB5014495.1"/>
    </source>
</evidence>
<sequence length="365" mass="39839">MTLRPRIHDLYVARTVLLSLAAAWGVLLGFDLIIAFADALNSVGEGDYTAGHAVLYTLNTLPRRAYTLFPTAAVIGCLLGLGGLAATSELTALRAAGLSRLRICAGAALALGVVTAGMVVVGETAGPEGDQRAQALATAAKSRDMILARFSGLWAREGDVFLNARTGVQRGRSGEGWVELEDVRLYEFAPDGRLLSLAQARIAEHRAGEWTLREVRRTRFGEREATLEERAEERWASSLDAGTLAASMVRPRYLTTAQLGATIEHMRRNGIDPGPYAVAYWERWFYPLNVLALCLAAMPFAFGQLRSGGFGKRLFAGIVFGLSFFLLERLAVNLASVYRIDLRLAHLLPPLLVLATSWLLFHRRV</sequence>
<proteinExistence type="inferred from homology"/>
<dbReference type="NCBIfam" id="TIGR04408">
    <property type="entry name" value="LptG_lptG"/>
    <property type="match status" value="1"/>
</dbReference>
<dbReference type="GO" id="GO:0055085">
    <property type="term" value="P:transmembrane transport"/>
    <property type="evidence" value="ECO:0007669"/>
    <property type="project" value="InterPro"/>
</dbReference>
<dbReference type="EMBL" id="JACHHX010000002">
    <property type="protein sequence ID" value="MBB5014495.1"/>
    <property type="molecule type" value="Genomic_DNA"/>
</dbReference>
<name>A0A7W7XYB3_9GAMM</name>
<feature type="transmembrane region" description="Helical" evidence="9">
    <location>
        <begin position="99"/>
        <end position="121"/>
    </location>
</feature>
<feature type="transmembrane region" description="Helical" evidence="9">
    <location>
        <begin position="284"/>
        <end position="302"/>
    </location>
</feature>
<protein>
    <submittedName>
        <fullName evidence="10">Lipopolysaccharide export system permease protein</fullName>
    </submittedName>
</protein>
<keyword evidence="11" id="KW-1185">Reference proteome</keyword>
<evidence type="ECO:0000256" key="4">
    <source>
        <dbReference type="ARBA" id="ARBA00022475"/>
    </source>
</evidence>
<comment type="function">
    <text evidence="1">Part of the ABC transporter complex LptBFG involved in the translocation of lipopolysaccharide (LPS) from the inner membrane to the outer membrane.</text>
</comment>
<comment type="caution">
    <text evidence="10">The sequence shown here is derived from an EMBL/GenBank/DDBJ whole genome shotgun (WGS) entry which is preliminary data.</text>
</comment>
<evidence type="ECO:0000256" key="8">
    <source>
        <dbReference type="ARBA" id="ARBA00026081"/>
    </source>
</evidence>
<evidence type="ECO:0000256" key="7">
    <source>
        <dbReference type="ARBA" id="ARBA00023136"/>
    </source>
</evidence>
<comment type="similarity">
    <text evidence="3">Belongs to the LptF/LptG family.</text>
</comment>
<accession>A0A7W7XYB3</accession>
<dbReference type="InterPro" id="IPR005495">
    <property type="entry name" value="LptG/LptF_permease"/>
</dbReference>
<keyword evidence="5 9" id="KW-0812">Transmembrane</keyword>
<evidence type="ECO:0000313" key="11">
    <source>
        <dbReference type="Proteomes" id="UP000519004"/>
    </source>
</evidence>
<feature type="transmembrane region" description="Helical" evidence="9">
    <location>
        <begin position="12"/>
        <end position="37"/>
    </location>
</feature>
<reference evidence="10 11" key="1">
    <citation type="submission" date="2020-08" db="EMBL/GenBank/DDBJ databases">
        <title>Genomic Encyclopedia of Type Strains, Phase IV (KMG-IV): sequencing the most valuable type-strain genomes for metagenomic binning, comparative biology and taxonomic classification.</title>
        <authorList>
            <person name="Goeker M."/>
        </authorList>
    </citation>
    <scope>NUCLEOTIDE SEQUENCE [LARGE SCALE GENOMIC DNA]</scope>
    <source>
        <strain evidence="10 11">DSM 25897</strain>
    </source>
</reference>
<dbReference type="RefSeq" id="WP_183947076.1">
    <property type="nucleotide sequence ID" value="NZ_JACHHX010000002.1"/>
</dbReference>
<dbReference type="AlphaFoldDB" id="A0A7W7XYB3"/>
<evidence type="ECO:0000256" key="3">
    <source>
        <dbReference type="ARBA" id="ARBA00007725"/>
    </source>
</evidence>
<evidence type="ECO:0000256" key="9">
    <source>
        <dbReference type="SAM" id="Phobius"/>
    </source>
</evidence>